<protein>
    <submittedName>
        <fullName evidence="1">GLPGLI family protein</fullName>
    </submittedName>
</protein>
<comment type="caution">
    <text evidence="1">The sequence shown here is derived from an EMBL/GenBank/DDBJ whole genome shotgun (WGS) entry which is preliminary data.</text>
</comment>
<name>A0A840KC30_9FLAO</name>
<sequence>MKIIYYLFLFLIGMMKGQTYRFIYEVNSKKDSTENIMTKEYFHLDINQDEILYYGRDFFISDSIKKLNLPHGFPAPKLNDFFVHKTGSKTYDGYEFLGWDIIKRNSQPEQRWELLPEKKEFQNFSLQKATTVFGGRSWTAWFTSEIPFQEGPHKFYGLPGLIVELSDDKGNFKFKLVKSQYYKVTNQIDLLSRMFKKNLYLDDKSYLKYKLTHYEDPFAYLKNGRVDWSETEEILLDNGTRLTKENIRSSTDIQRRLIKKYNNPVELDNIIHYPK</sequence>
<organism evidence="1 2">
    <name type="scientific">Chryseobacterium defluvii</name>
    <dbReference type="NCBI Taxonomy" id="160396"/>
    <lineage>
        <taxon>Bacteria</taxon>
        <taxon>Pseudomonadati</taxon>
        <taxon>Bacteroidota</taxon>
        <taxon>Flavobacteriia</taxon>
        <taxon>Flavobacteriales</taxon>
        <taxon>Weeksellaceae</taxon>
        <taxon>Chryseobacterium group</taxon>
        <taxon>Chryseobacterium</taxon>
    </lineage>
</organism>
<dbReference type="AlphaFoldDB" id="A0A840KC30"/>
<reference evidence="1 2" key="1">
    <citation type="submission" date="2020-08" db="EMBL/GenBank/DDBJ databases">
        <title>Functional genomics of gut bacteria from endangered species of beetles.</title>
        <authorList>
            <person name="Carlos-Shanley C."/>
        </authorList>
    </citation>
    <scope>NUCLEOTIDE SEQUENCE [LARGE SCALE GENOMIC DNA]</scope>
    <source>
        <strain evidence="1 2">S00151</strain>
    </source>
</reference>
<accession>A0A840KC30</accession>
<dbReference type="EMBL" id="JACHLE010000001">
    <property type="protein sequence ID" value="MBB4805344.1"/>
    <property type="molecule type" value="Genomic_DNA"/>
</dbReference>
<dbReference type="InterPro" id="IPR005901">
    <property type="entry name" value="GLPGLI"/>
</dbReference>
<dbReference type="Pfam" id="PF09697">
    <property type="entry name" value="Porph_ging"/>
    <property type="match status" value="1"/>
</dbReference>
<dbReference type="RefSeq" id="WP_184184268.1">
    <property type="nucleotide sequence ID" value="NZ_JACHLE010000001.1"/>
</dbReference>
<dbReference type="Proteomes" id="UP000592180">
    <property type="component" value="Unassembled WGS sequence"/>
</dbReference>
<evidence type="ECO:0000313" key="1">
    <source>
        <dbReference type="EMBL" id="MBB4805344.1"/>
    </source>
</evidence>
<evidence type="ECO:0000313" key="2">
    <source>
        <dbReference type="Proteomes" id="UP000592180"/>
    </source>
</evidence>
<gene>
    <name evidence="1" type="ORF">HNP38_000616</name>
</gene>
<proteinExistence type="predicted"/>
<dbReference type="NCBIfam" id="TIGR01200">
    <property type="entry name" value="GLPGLI"/>
    <property type="match status" value="1"/>
</dbReference>
<keyword evidence="2" id="KW-1185">Reference proteome</keyword>